<dbReference type="InParanoid" id="Q0EXF0"/>
<proteinExistence type="predicted"/>
<keyword evidence="3" id="KW-1185">Reference proteome</keyword>
<dbReference type="InterPro" id="IPR029063">
    <property type="entry name" value="SAM-dependent_MTases_sf"/>
</dbReference>
<dbReference type="STRING" id="314344.AL013_09765"/>
<name>Q0EXF0_9PROT</name>
<dbReference type="HOGENOM" id="CLU_101666_0_0_0"/>
<dbReference type="Proteomes" id="UP000005297">
    <property type="component" value="Unassembled WGS sequence"/>
</dbReference>
<evidence type="ECO:0000256" key="1">
    <source>
        <dbReference type="ARBA" id="ARBA00023115"/>
    </source>
</evidence>
<dbReference type="PANTHER" id="PTHR43317">
    <property type="entry name" value="THERMOSPERMINE SYNTHASE ACAULIS5"/>
    <property type="match status" value="1"/>
</dbReference>
<sequence>MTDYTLLDTSSEHGTTLRLLKRGDEFTIRVDNQHGELMHSSVHNSEDVLAELACKHVAARKKTRLLVGGLGMGFTLASALTHSGPDARITVAELMPAVVRWNREHIGAIAGHPLKDKRVDVIIQDVGKVMREHKNTFDAIMLDVDNGPDGFTRDDNDNLYGLGGLETAFESLTPGGVLTVWSAERDINFTQRLMKIGFEVEEKRVREHTDDLGAIHTIWVAVRY</sequence>
<protein>
    <recommendedName>
        <fullName evidence="4">Spermidine synthase</fullName>
    </recommendedName>
</protein>
<dbReference type="RefSeq" id="WP_009850162.1">
    <property type="nucleotide sequence ID" value="NZ_DS022294.1"/>
</dbReference>
<dbReference type="AlphaFoldDB" id="Q0EXF0"/>
<evidence type="ECO:0000313" key="2">
    <source>
        <dbReference type="EMBL" id="EAU53966.1"/>
    </source>
</evidence>
<organism evidence="2 3">
    <name type="scientific">Mariprofundus ferrooxydans PV-1</name>
    <dbReference type="NCBI Taxonomy" id="314345"/>
    <lineage>
        <taxon>Bacteria</taxon>
        <taxon>Pseudomonadati</taxon>
        <taxon>Pseudomonadota</taxon>
        <taxon>Candidatius Mariprofundia</taxon>
        <taxon>Mariprofundales</taxon>
        <taxon>Mariprofundaceae</taxon>
        <taxon>Mariprofundus</taxon>
    </lineage>
</organism>
<gene>
    <name evidence="2" type="ORF">SPV1_13247</name>
</gene>
<dbReference type="GO" id="GO:0006596">
    <property type="term" value="P:polyamine biosynthetic process"/>
    <property type="evidence" value="ECO:0007669"/>
    <property type="project" value="UniProtKB-KW"/>
</dbReference>
<dbReference type="SUPFAM" id="SSF53335">
    <property type="entry name" value="S-adenosyl-L-methionine-dependent methyltransferases"/>
    <property type="match status" value="1"/>
</dbReference>
<comment type="caution">
    <text evidence="2">The sequence shown here is derived from an EMBL/GenBank/DDBJ whole genome shotgun (WGS) entry which is preliminary data.</text>
</comment>
<evidence type="ECO:0000313" key="3">
    <source>
        <dbReference type="Proteomes" id="UP000005297"/>
    </source>
</evidence>
<dbReference type="Gene3D" id="3.40.50.150">
    <property type="entry name" value="Vaccinia Virus protein VP39"/>
    <property type="match status" value="1"/>
</dbReference>
<evidence type="ECO:0008006" key="4">
    <source>
        <dbReference type="Google" id="ProtNLM"/>
    </source>
</evidence>
<reference evidence="2 3" key="1">
    <citation type="submission" date="2006-09" db="EMBL/GenBank/DDBJ databases">
        <authorList>
            <person name="Emerson D."/>
            <person name="Ferriera S."/>
            <person name="Johnson J."/>
            <person name="Kravitz S."/>
            <person name="Halpern A."/>
            <person name="Remington K."/>
            <person name="Beeson K."/>
            <person name="Tran B."/>
            <person name="Rogers Y.-H."/>
            <person name="Friedman R."/>
            <person name="Venter J.C."/>
        </authorList>
    </citation>
    <scope>NUCLEOTIDE SEQUENCE [LARGE SCALE GENOMIC DNA]</scope>
    <source>
        <strain evidence="2 3">PV-1</strain>
    </source>
</reference>
<dbReference type="OrthoDB" id="9793351at2"/>
<accession>Q0EXF0</accession>
<dbReference type="PANTHER" id="PTHR43317:SF3">
    <property type="entry name" value="BLR2883 PROTEIN"/>
    <property type="match status" value="1"/>
</dbReference>
<dbReference type="EMBL" id="AATS01000014">
    <property type="protein sequence ID" value="EAU53966.1"/>
    <property type="molecule type" value="Genomic_DNA"/>
</dbReference>
<dbReference type="eggNOG" id="COG0421">
    <property type="taxonomic scope" value="Bacteria"/>
</dbReference>
<dbReference type="Pfam" id="PF01564">
    <property type="entry name" value="Spermine_synth"/>
    <property type="match status" value="1"/>
</dbReference>
<keyword evidence="1" id="KW-0620">Polyamine biosynthesis</keyword>